<evidence type="ECO:0000313" key="8">
    <source>
        <dbReference type="Proteomes" id="UP000000851"/>
    </source>
</evidence>
<reference evidence="7 8" key="1">
    <citation type="journal article" date="2009" name="Stand. Genomic Sci.">
        <title>Complete genome sequence of Catenulispora acidiphila type strain (ID 139908).</title>
        <authorList>
            <person name="Copeland A."/>
            <person name="Lapidus A."/>
            <person name="Glavina Del Rio T."/>
            <person name="Nolan M."/>
            <person name="Lucas S."/>
            <person name="Chen F."/>
            <person name="Tice H."/>
            <person name="Cheng J.F."/>
            <person name="Bruce D."/>
            <person name="Goodwin L."/>
            <person name="Pitluck S."/>
            <person name="Mikhailova N."/>
            <person name="Pati A."/>
            <person name="Ivanova N."/>
            <person name="Mavromatis K."/>
            <person name="Chen A."/>
            <person name="Palaniappan K."/>
            <person name="Chain P."/>
            <person name="Land M."/>
            <person name="Hauser L."/>
            <person name="Chang Y.J."/>
            <person name="Jeffries C.D."/>
            <person name="Chertkov O."/>
            <person name="Brettin T."/>
            <person name="Detter J.C."/>
            <person name="Han C."/>
            <person name="Ali Z."/>
            <person name="Tindall B.J."/>
            <person name="Goker M."/>
            <person name="Bristow J."/>
            <person name="Eisen J.A."/>
            <person name="Markowitz V."/>
            <person name="Hugenholtz P."/>
            <person name="Kyrpides N.C."/>
            <person name="Klenk H.P."/>
        </authorList>
    </citation>
    <scope>NUCLEOTIDE SEQUENCE [LARGE SCALE GENOMIC DNA]</scope>
    <source>
        <strain evidence="8">DSM 44928 / JCM 14897 / NBRC 102108 / NRRL B-24433 / ID139908</strain>
    </source>
</reference>
<evidence type="ECO:0000256" key="4">
    <source>
        <dbReference type="ARBA" id="ARBA00023136"/>
    </source>
</evidence>
<evidence type="ECO:0000256" key="3">
    <source>
        <dbReference type="ARBA" id="ARBA00022989"/>
    </source>
</evidence>
<sequence length="177" mass="18046" precursor="true">MTFLAISMRTLLGVVFALALGGKLRSRRSFADFAASLREIRWLPGPARAAAPIGVVAVEAVSIVLLAVPATVPFGFALTLLTLAVFTASVGWSLRRGERVRCQCFGTDGGPMGTWEVARNCVLSVAAAAGLLASAAGPAAAAPAGSAVAAAGGALAAAMIVRWDDLRYVFSSPTTGR</sequence>
<feature type="transmembrane region" description="Helical" evidence="5">
    <location>
        <begin position="75"/>
        <end position="94"/>
    </location>
</feature>
<evidence type="ECO:0000256" key="1">
    <source>
        <dbReference type="ARBA" id="ARBA00004141"/>
    </source>
</evidence>
<evidence type="ECO:0000313" key="7">
    <source>
        <dbReference type="EMBL" id="ACU72656.1"/>
    </source>
</evidence>
<protein>
    <recommendedName>
        <fullName evidence="6">Methylamine utilisation protein MauE domain-containing protein</fullName>
    </recommendedName>
</protein>
<gene>
    <name evidence="7" type="ordered locus">Caci_3754</name>
</gene>
<dbReference type="eggNOG" id="ENOG5033K19">
    <property type="taxonomic scope" value="Bacteria"/>
</dbReference>
<dbReference type="InterPro" id="IPR009908">
    <property type="entry name" value="Methylamine_util_MauE"/>
</dbReference>
<accession>C7QD63</accession>
<dbReference type="GO" id="GO:0030416">
    <property type="term" value="P:methylamine metabolic process"/>
    <property type="evidence" value="ECO:0007669"/>
    <property type="project" value="InterPro"/>
</dbReference>
<keyword evidence="4 5" id="KW-0472">Membrane</keyword>
<feature type="domain" description="Methylamine utilisation protein MauE" evidence="6">
    <location>
        <begin position="1"/>
        <end position="132"/>
    </location>
</feature>
<dbReference type="Proteomes" id="UP000000851">
    <property type="component" value="Chromosome"/>
</dbReference>
<dbReference type="EMBL" id="CP001700">
    <property type="protein sequence ID" value="ACU72656.1"/>
    <property type="molecule type" value="Genomic_DNA"/>
</dbReference>
<proteinExistence type="predicted"/>
<comment type="subcellular location">
    <subcellularLocation>
        <location evidence="1">Membrane</location>
        <topology evidence="1">Multi-pass membrane protein</topology>
    </subcellularLocation>
</comment>
<dbReference type="GO" id="GO:0016020">
    <property type="term" value="C:membrane"/>
    <property type="evidence" value="ECO:0007669"/>
    <property type="project" value="UniProtKB-SubCell"/>
</dbReference>
<evidence type="ECO:0000256" key="5">
    <source>
        <dbReference type="SAM" id="Phobius"/>
    </source>
</evidence>
<keyword evidence="2 5" id="KW-0812">Transmembrane</keyword>
<organism evidence="7 8">
    <name type="scientific">Catenulispora acidiphila (strain DSM 44928 / JCM 14897 / NBRC 102108 / NRRL B-24433 / ID139908)</name>
    <dbReference type="NCBI Taxonomy" id="479433"/>
    <lineage>
        <taxon>Bacteria</taxon>
        <taxon>Bacillati</taxon>
        <taxon>Actinomycetota</taxon>
        <taxon>Actinomycetes</taxon>
        <taxon>Catenulisporales</taxon>
        <taxon>Catenulisporaceae</taxon>
        <taxon>Catenulispora</taxon>
    </lineage>
</organism>
<dbReference type="InParanoid" id="C7QD63"/>
<dbReference type="RefSeq" id="WP_015792385.1">
    <property type="nucleotide sequence ID" value="NC_013131.1"/>
</dbReference>
<keyword evidence="3 5" id="KW-1133">Transmembrane helix</keyword>
<keyword evidence="8" id="KW-1185">Reference proteome</keyword>
<dbReference type="STRING" id="479433.Caci_3754"/>
<feature type="transmembrane region" description="Helical" evidence="5">
    <location>
        <begin position="50"/>
        <end position="68"/>
    </location>
</feature>
<dbReference type="Pfam" id="PF07291">
    <property type="entry name" value="MauE"/>
    <property type="match status" value="1"/>
</dbReference>
<evidence type="ECO:0000259" key="6">
    <source>
        <dbReference type="Pfam" id="PF07291"/>
    </source>
</evidence>
<dbReference type="AlphaFoldDB" id="C7QD63"/>
<dbReference type="HOGENOM" id="CLU_101331_1_0_11"/>
<dbReference type="KEGG" id="cai:Caci_3754"/>
<evidence type="ECO:0000256" key="2">
    <source>
        <dbReference type="ARBA" id="ARBA00022692"/>
    </source>
</evidence>
<name>C7QD63_CATAD</name>